<evidence type="ECO:0000313" key="2">
    <source>
        <dbReference type="EMBL" id="SVA44668.1"/>
    </source>
</evidence>
<dbReference type="GO" id="GO:0008270">
    <property type="term" value="F:zinc ion binding"/>
    <property type="evidence" value="ECO:0007669"/>
    <property type="project" value="InterPro"/>
</dbReference>
<dbReference type="InterPro" id="IPR050344">
    <property type="entry name" value="Peptidase_M1_aminopeptidases"/>
</dbReference>
<evidence type="ECO:0000259" key="1">
    <source>
        <dbReference type="Pfam" id="PF01433"/>
    </source>
</evidence>
<sequence length="487" mass="55702">DLTFMANRTTEAVRVFLRPDMNVDLIEDANGIPLVYLQRQNRLWISTPPLDPGDVTTWHFRYRATFNASLEESGQLRLTSTWYPHFQTTPNPEEFPQSVPMPMSLTTTLPDPWVLVSSGMNTARKNKGLTTYSWRDSVPNQTIPLVIGRFVDDSKPDSIGLVRVFFEPQNKTLTKSYVEYVVSVATFFSEQIGALNRRNWNLVAVNLPEAMSGLTLPGMTLIDADAVNRNTTFPYRLLAHEIAHQWWNAYIEIPRVRDGWLREGLPTYSSLMFLEHAYGTRMMRQELDRSKRLALSIANPEPLEIGFGMSSREAIYGLNYHKAAVVLHMLREIMGRDNFTTLIRALHNLGEDVTTAVFVRHAEEIYAGNLSWFFNAWLRSSEVPSFHIRYEYKRVEARLPRYELRGVIQQRDAAIRHPVRIQVSLEAAPPLETTVWIEPGSTAFNISLPSPPTGLQFDPHGNLLYQNVTIESPGPFNVARQEKRSPR</sequence>
<dbReference type="GO" id="GO:0016020">
    <property type="term" value="C:membrane"/>
    <property type="evidence" value="ECO:0007669"/>
    <property type="project" value="TreeGrafter"/>
</dbReference>
<dbReference type="GO" id="GO:0005737">
    <property type="term" value="C:cytoplasm"/>
    <property type="evidence" value="ECO:0007669"/>
    <property type="project" value="TreeGrafter"/>
</dbReference>
<proteinExistence type="predicted"/>
<dbReference type="GO" id="GO:0043171">
    <property type="term" value="P:peptide catabolic process"/>
    <property type="evidence" value="ECO:0007669"/>
    <property type="project" value="TreeGrafter"/>
</dbReference>
<dbReference type="PANTHER" id="PTHR11533:SF174">
    <property type="entry name" value="PUROMYCIN-SENSITIVE AMINOPEPTIDASE-RELATED"/>
    <property type="match status" value="1"/>
</dbReference>
<dbReference type="GO" id="GO:0042277">
    <property type="term" value="F:peptide binding"/>
    <property type="evidence" value="ECO:0007669"/>
    <property type="project" value="TreeGrafter"/>
</dbReference>
<dbReference type="EMBL" id="UINC01010005">
    <property type="protein sequence ID" value="SVA44668.1"/>
    <property type="molecule type" value="Genomic_DNA"/>
</dbReference>
<dbReference type="InterPro" id="IPR027268">
    <property type="entry name" value="Peptidase_M4/M1_CTD_sf"/>
</dbReference>
<dbReference type="Pfam" id="PF01433">
    <property type="entry name" value="Peptidase_M1"/>
    <property type="match status" value="1"/>
</dbReference>
<dbReference type="InterPro" id="IPR014782">
    <property type="entry name" value="Peptidase_M1_dom"/>
</dbReference>
<dbReference type="SUPFAM" id="SSF55486">
    <property type="entry name" value="Metalloproteases ('zincins'), catalytic domain"/>
    <property type="match status" value="1"/>
</dbReference>
<dbReference type="GO" id="GO:0005615">
    <property type="term" value="C:extracellular space"/>
    <property type="evidence" value="ECO:0007669"/>
    <property type="project" value="TreeGrafter"/>
</dbReference>
<feature type="domain" description="Peptidase M1 membrane alanine aminopeptidase" evidence="1">
    <location>
        <begin position="233"/>
        <end position="377"/>
    </location>
</feature>
<dbReference type="Gene3D" id="1.10.390.10">
    <property type="entry name" value="Neutral Protease Domain 2"/>
    <property type="match status" value="1"/>
</dbReference>
<accession>A0A381VY22</accession>
<organism evidence="2">
    <name type="scientific">marine metagenome</name>
    <dbReference type="NCBI Taxonomy" id="408172"/>
    <lineage>
        <taxon>unclassified sequences</taxon>
        <taxon>metagenomes</taxon>
        <taxon>ecological metagenomes</taxon>
    </lineage>
</organism>
<dbReference type="GO" id="GO:0070006">
    <property type="term" value="F:metalloaminopeptidase activity"/>
    <property type="evidence" value="ECO:0007669"/>
    <property type="project" value="TreeGrafter"/>
</dbReference>
<feature type="non-terminal residue" evidence="2">
    <location>
        <position position="1"/>
    </location>
</feature>
<protein>
    <recommendedName>
        <fullName evidence="1">Peptidase M1 membrane alanine aminopeptidase domain-containing protein</fullName>
    </recommendedName>
</protein>
<name>A0A381VY22_9ZZZZ</name>
<dbReference type="PANTHER" id="PTHR11533">
    <property type="entry name" value="PROTEASE M1 ZINC METALLOPROTEASE"/>
    <property type="match status" value="1"/>
</dbReference>
<dbReference type="AlphaFoldDB" id="A0A381VY22"/>
<reference evidence="2" key="1">
    <citation type="submission" date="2018-05" db="EMBL/GenBank/DDBJ databases">
        <authorList>
            <person name="Lanie J.A."/>
            <person name="Ng W.-L."/>
            <person name="Kazmierczak K.M."/>
            <person name="Andrzejewski T.M."/>
            <person name="Davidsen T.M."/>
            <person name="Wayne K.J."/>
            <person name="Tettelin H."/>
            <person name="Glass J.I."/>
            <person name="Rusch D."/>
            <person name="Podicherti R."/>
            <person name="Tsui H.-C.T."/>
            <person name="Winkler M.E."/>
        </authorList>
    </citation>
    <scope>NUCLEOTIDE SEQUENCE</scope>
</reference>
<gene>
    <name evidence="2" type="ORF">METZ01_LOCUS97522</name>
</gene>